<sequence length="247" mass="25245">MRRADLTTAPLTSTAPTAPTAATRPLAAIGGGSGFGGMFSEVQGEVAAYIQNGDGGSGGGASTLTAEGAMWRARATGWINGDSEVEATSGATTPEQQAFLESIAPWAQEAAARLGVAPELVSAHAALESGWGRHPLKTGDGASSHNLFGIKAGGSWEGAVSESATTEYLGGAAIRTRERFRAYPDAGAAFRDYARTLIENPRYKDALNVGADAHAFARGLARGGYATDPAYAAKLARLATKLQGASD</sequence>
<dbReference type="Pfam" id="PF01832">
    <property type="entry name" value="Glucosaminidase"/>
    <property type="match status" value="1"/>
</dbReference>
<evidence type="ECO:0000259" key="2">
    <source>
        <dbReference type="SMART" id="SM00047"/>
    </source>
</evidence>
<evidence type="ECO:0000313" key="4">
    <source>
        <dbReference type="Proteomes" id="UP001179361"/>
    </source>
</evidence>
<dbReference type="Proteomes" id="UP001179361">
    <property type="component" value="Unassembled WGS sequence"/>
</dbReference>
<dbReference type="Gene3D" id="2.10.70.40">
    <property type="entry name" value="peptidoglycan hydrolase"/>
    <property type="match status" value="1"/>
</dbReference>
<dbReference type="PRINTS" id="PR01002">
    <property type="entry name" value="FLGFLGJ"/>
</dbReference>
<organism evidence="3 4">
    <name type="scientific">Massilia phyllostachyos</name>
    <dbReference type="NCBI Taxonomy" id="2898585"/>
    <lineage>
        <taxon>Bacteria</taxon>
        <taxon>Pseudomonadati</taxon>
        <taxon>Pseudomonadota</taxon>
        <taxon>Betaproteobacteria</taxon>
        <taxon>Burkholderiales</taxon>
        <taxon>Oxalobacteraceae</taxon>
        <taxon>Telluria group</taxon>
        <taxon>Massilia</taxon>
    </lineage>
</organism>
<protein>
    <submittedName>
        <fullName evidence="3">Glucosaminidase domain-containing protein</fullName>
    </submittedName>
</protein>
<dbReference type="InterPro" id="IPR002901">
    <property type="entry name" value="MGlyc_endo_b_GlcNAc-like_dom"/>
</dbReference>
<keyword evidence="4" id="KW-1185">Reference proteome</keyword>
<name>A0ABS8Q6T9_9BURK</name>
<dbReference type="EMBL" id="JAJNOC010000004">
    <property type="protein sequence ID" value="MCD2517468.1"/>
    <property type="molecule type" value="Genomic_DNA"/>
</dbReference>
<dbReference type="Gene3D" id="1.10.530.10">
    <property type="match status" value="1"/>
</dbReference>
<dbReference type="PANTHER" id="PTHR33308">
    <property type="entry name" value="PEPTIDOGLYCAN HYDROLASE FLGJ"/>
    <property type="match status" value="1"/>
</dbReference>
<feature type="domain" description="Mannosyl-glycoprotein endo-beta-N-acetylglucosamidase-like" evidence="2">
    <location>
        <begin position="85"/>
        <end position="247"/>
    </location>
</feature>
<gene>
    <name evidence="3" type="ORF">LQ564_14230</name>
</gene>
<evidence type="ECO:0000313" key="3">
    <source>
        <dbReference type="EMBL" id="MCD2517468.1"/>
    </source>
</evidence>
<comment type="caution">
    <text evidence="3">The sequence shown here is derived from an EMBL/GenBank/DDBJ whole genome shotgun (WGS) entry which is preliminary data.</text>
</comment>
<evidence type="ECO:0000256" key="1">
    <source>
        <dbReference type="ARBA" id="ARBA00022801"/>
    </source>
</evidence>
<dbReference type="SMART" id="SM00047">
    <property type="entry name" value="LYZ2"/>
    <property type="match status" value="1"/>
</dbReference>
<proteinExistence type="predicted"/>
<keyword evidence="1" id="KW-0378">Hydrolase</keyword>
<dbReference type="InterPro" id="IPR051056">
    <property type="entry name" value="Glycosyl_Hydrolase_73"/>
</dbReference>
<reference evidence="3" key="1">
    <citation type="submission" date="2021-11" db="EMBL/GenBank/DDBJ databases">
        <title>The complete genome of Massilia sp sp. G4R7.</title>
        <authorList>
            <person name="Liu L."/>
            <person name="Yue J."/>
            <person name="Yuan J."/>
            <person name="Yang F."/>
            <person name="Li L."/>
        </authorList>
    </citation>
    <scope>NUCLEOTIDE SEQUENCE</scope>
    <source>
        <strain evidence="3">G4R7</strain>
    </source>
</reference>
<accession>A0ABS8Q6T9</accession>
<dbReference type="RefSeq" id="WP_231058759.1">
    <property type="nucleotide sequence ID" value="NZ_JAJNOC010000004.1"/>
</dbReference>
<dbReference type="PANTHER" id="PTHR33308:SF9">
    <property type="entry name" value="PEPTIDOGLYCAN HYDROLASE FLGJ"/>
    <property type="match status" value="1"/>
</dbReference>